<comment type="caution">
    <text evidence="1">The sequence shown here is derived from an EMBL/GenBank/DDBJ whole genome shotgun (WGS) entry which is preliminary data.</text>
</comment>
<reference evidence="1 2" key="1">
    <citation type="journal article" date="2023" name="Elife">
        <title>Identification of key yeast species and microbe-microbe interactions impacting larval growth of Drosophila in the wild.</title>
        <authorList>
            <person name="Mure A."/>
            <person name="Sugiura Y."/>
            <person name="Maeda R."/>
            <person name="Honda K."/>
            <person name="Sakurai N."/>
            <person name="Takahashi Y."/>
            <person name="Watada M."/>
            <person name="Katoh T."/>
            <person name="Gotoh A."/>
            <person name="Gotoh Y."/>
            <person name="Taniguchi I."/>
            <person name="Nakamura K."/>
            <person name="Hayashi T."/>
            <person name="Katayama T."/>
            <person name="Uemura T."/>
            <person name="Hattori Y."/>
        </authorList>
    </citation>
    <scope>NUCLEOTIDE SEQUENCE [LARGE SCALE GENOMIC DNA]</scope>
    <source>
        <strain evidence="1 2">SC-9</strain>
    </source>
</reference>
<organism evidence="1 2">
    <name type="scientific">Saccharomycopsis crataegensis</name>
    <dbReference type="NCBI Taxonomy" id="43959"/>
    <lineage>
        <taxon>Eukaryota</taxon>
        <taxon>Fungi</taxon>
        <taxon>Dikarya</taxon>
        <taxon>Ascomycota</taxon>
        <taxon>Saccharomycotina</taxon>
        <taxon>Saccharomycetes</taxon>
        <taxon>Saccharomycopsidaceae</taxon>
        <taxon>Saccharomycopsis</taxon>
    </lineage>
</organism>
<name>A0AAV5QK33_9ASCO</name>
<dbReference type="GeneID" id="90072946"/>
<evidence type="ECO:0000313" key="1">
    <source>
        <dbReference type="EMBL" id="GMM34967.1"/>
    </source>
</evidence>
<protein>
    <submittedName>
        <fullName evidence="1">Uncharacterized protein</fullName>
    </submittedName>
</protein>
<evidence type="ECO:0000313" key="2">
    <source>
        <dbReference type="Proteomes" id="UP001360560"/>
    </source>
</evidence>
<dbReference type="RefSeq" id="XP_064851967.1">
    <property type="nucleotide sequence ID" value="XM_064995895.1"/>
</dbReference>
<dbReference type="AlphaFoldDB" id="A0AAV5QK33"/>
<sequence length="442" mass="51138">MDRFSATPILIIHTSDKLVDFINENHPALYGSVTYNRRLFKTVNQDVEVARLDNLYTLTNNGLFAAIDSVVRYMGLISAGVIWHVHVQQPQMLQRDPQVRQLIEVKKFIETVFPKYFGSSLINFNSITANEVAARLPSMCNICKNICAVLDETLVSMLSRYKLAGIFKDLSLLLRDAHWKMKDNQFFVRIDDDIIRLLDIFSFYSQMDKIFCIYINEVVCQFLENFRDGSPVVDEAVEGMQCFLLLYQLDDSTLLKNKDILGYSIDHCRIAASIVIMCESITNLTTLIWVSLFDDLRPFFKNTLGGKELQEIEDSFLKSQTDFVNFRAAFQNHQAKFVKEISGKMKKHYGKFISSVKDYETITKKIQNLIDRTEKFGDKIPRTNDLDFVKVSDCLHRIGILLQAMVKEEKLSQDTYRSLYLITHNLHFLVQGIMGNDLLFWQ</sequence>
<gene>
    <name evidence="1" type="ORF">DASC09_022920</name>
</gene>
<dbReference type="Proteomes" id="UP001360560">
    <property type="component" value="Unassembled WGS sequence"/>
</dbReference>
<proteinExistence type="predicted"/>
<accession>A0AAV5QK33</accession>
<dbReference type="EMBL" id="BTFZ01000004">
    <property type="protein sequence ID" value="GMM34967.1"/>
    <property type="molecule type" value="Genomic_DNA"/>
</dbReference>
<keyword evidence="2" id="KW-1185">Reference proteome</keyword>